<feature type="transmembrane region" description="Helical" evidence="1">
    <location>
        <begin position="52"/>
        <end position="70"/>
    </location>
</feature>
<dbReference type="EMBL" id="QRVL01000002">
    <property type="protein sequence ID" value="RGS41507.1"/>
    <property type="molecule type" value="Genomic_DNA"/>
</dbReference>
<dbReference type="CDD" id="cd01610">
    <property type="entry name" value="PAP2_like"/>
    <property type="match status" value="1"/>
</dbReference>
<dbReference type="SMART" id="SM00014">
    <property type="entry name" value="acidPPc"/>
    <property type="match status" value="1"/>
</dbReference>
<organism evidence="3 4">
    <name type="scientific">Roseburia hominis</name>
    <dbReference type="NCBI Taxonomy" id="301301"/>
    <lineage>
        <taxon>Bacteria</taxon>
        <taxon>Bacillati</taxon>
        <taxon>Bacillota</taxon>
        <taxon>Clostridia</taxon>
        <taxon>Lachnospirales</taxon>
        <taxon>Lachnospiraceae</taxon>
        <taxon>Roseburia</taxon>
    </lineage>
</organism>
<dbReference type="RefSeq" id="WP_118096887.1">
    <property type="nucleotide sequence ID" value="NZ_QRVL01000002.1"/>
</dbReference>
<evidence type="ECO:0000259" key="2">
    <source>
        <dbReference type="SMART" id="SM00014"/>
    </source>
</evidence>
<name>A0A395V8G8_9FIRM</name>
<dbReference type="InterPro" id="IPR036938">
    <property type="entry name" value="PAP2/HPO_sf"/>
</dbReference>
<keyword evidence="1" id="KW-0812">Transmembrane</keyword>
<dbReference type="PANTHER" id="PTHR14969">
    <property type="entry name" value="SPHINGOSINE-1-PHOSPHATE PHOSPHOHYDROLASE"/>
    <property type="match status" value="1"/>
</dbReference>
<keyword evidence="1" id="KW-1133">Transmembrane helix</keyword>
<protein>
    <submittedName>
        <fullName evidence="3">PAP2 family protein</fullName>
    </submittedName>
</protein>
<sequence length="164" mass="17969">MTRESYETITGILRGHPRRIRLVCLLNHTLTGFIFVLYPAFLLLLFLEGSAFFLRALLVPAISFAAVTLFRRIFNAPRPYEKFGLPPAIEKDTAGKSFPSRHVFSVFIIAATIFYVHPSAGILLGLLGVVLAVLRVIGGVHEPRDVIAGALAGILCGVLGYYVL</sequence>
<feature type="transmembrane region" description="Helical" evidence="1">
    <location>
        <begin position="146"/>
        <end position="163"/>
    </location>
</feature>
<evidence type="ECO:0000313" key="3">
    <source>
        <dbReference type="EMBL" id="RGS41507.1"/>
    </source>
</evidence>
<dbReference type="Proteomes" id="UP000266172">
    <property type="component" value="Unassembled WGS sequence"/>
</dbReference>
<reference evidence="3 4" key="1">
    <citation type="submission" date="2018-08" db="EMBL/GenBank/DDBJ databases">
        <title>A genome reference for cultivated species of the human gut microbiota.</title>
        <authorList>
            <person name="Zou Y."/>
            <person name="Xue W."/>
            <person name="Luo G."/>
        </authorList>
    </citation>
    <scope>NUCLEOTIDE SEQUENCE [LARGE SCALE GENOMIC DNA]</scope>
    <source>
        <strain evidence="3 4">AF22-12AC</strain>
    </source>
</reference>
<proteinExistence type="predicted"/>
<dbReference type="AlphaFoldDB" id="A0A395V8G8"/>
<feature type="transmembrane region" description="Helical" evidence="1">
    <location>
        <begin position="106"/>
        <end position="134"/>
    </location>
</feature>
<evidence type="ECO:0000313" key="4">
    <source>
        <dbReference type="Proteomes" id="UP000266172"/>
    </source>
</evidence>
<dbReference type="Gene3D" id="1.20.144.10">
    <property type="entry name" value="Phosphatidic acid phosphatase type 2/haloperoxidase"/>
    <property type="match status" value="1"/>
</dbReference>
<dbReference type="Pfam" id="PF01569">
    <property type="entry name" value="PAP2"/>
    <property type="match status" value="1"/>
</dbReference>
<dbReference type="InterPro" id="IPR000326">
    <property type="entry name" value="PAP2/HPO"/>
</dbReference>
<accession>A0A395V8G8</accession>
<keyword evidence="1" id="KW-0472">Membrane</keyword>
<feature type="transmembrane region" description="Helical" evidence="1">
    <location>
        <begin position="20"/>
        <end position="46"/>
    </location>
</feature>
<feature type="domain" description="Phosphatidic acid phosphatase type 2/haloperoxidase" evidence="2">
    <location>
        <begin position="51"/>
        <end position="161"/>
    </location>
</feature>
<dbReference type="SUPFAM" id="SSF48317">
    <property type="entry name" value="Acid phosphatase/Vanadium-dependent haloperoxidase"/>
    <property type="match status" value="1"/>
</dbReference>
<evidence type="ECO:0000256" key="1">
    <source>
        <dbReference type="SAM" id="Phobius"/>
    </source>
</evidence>
<dbReference type="PANTHER" id="PTHR14969:SF13">
    <property type="entry name" value="AT30094P"/>
    <property type="match status" value="1"/>
</dbReference>
<comment type="caution">
    <text evidence="3">The sequence shown here is derived from an EMBL/GenBank/DDBJ whole genome shotgun (WGS) entry which is preliminary data.</text>
</comment>
<gene>
    <name evidence="3" type="ORF">DWX93_05145</name>
</gene>